<evidence type="ECO:0000256" key="5">
    <source>
        <dbReference type="ARBA" id="ARBA00022605"/>
    </source>
</evidence>
<evidence type="ECO:0000256" key="10">
    <source>
        <dbReference type="ARBA" id="ARBA00023192"/>
    </source>
</evidence>
<feature type="transmembrane region" description="Helical" evidence="11">
    <location>
        <begin position="208"/>
        <end position="231"/>
    </location>
</feature>
<evidence type="ECO:0000313" key="13">
    <source>
        <dbReference type="Proteomes" id="UP001595722"/>
    </source>
</evidence>
<keyword evidence="3" id="KW-1003">Cell membrane</keyword>
<sequence>MKGNPILGWGYLWRGFQQLSQPGLRRFVALPILLNAVLLSALSYGAVQWLDGTTERLLDNLPSWLEWLYWLVMPLLVITLLLVLAYFFSALLVTIASPFNGLLSEKVEQQKGSRIAEETLSSMIRRTLAREWTKIKYMLPRYLGLLILSFIPLVNLASPFLWFWFGSWIVALQYIDYSYDNHARSFAQMRGGLASQPLTVLGFGATTALLMMVPVLNWFVMPAAVIGGTLLRLEQMPLADNSAQPGKASAVDYAVSTNKDTRLTDGKTENTGRG</sequence>
<evidence type="ECO:0000256" key="9">
    <source>
        <dbReference type="ARBA" id="ARBA00023136"/>
    </source>
</evidence>
<dbReference type="Pfam" id="PF07264">
    <property type="entry name" value="EI24"/>
    <property type="match status" value="1"/>
</dbReference>
<evidence type="ECO:0000256" key="6">
    <source>
        <dbReference type="ARBA" id="ARBA00022692"/>
    </source>
</evidence>
<reference evidence="13" key="1">
    <citation type="journal article" date="2019" name="Int. J. Syst. Evol. Microbiol.">
        <title>The Global Catalogue of Microorganisms (GCM) 10K type strain sequencing project: providing services to taxonomists for standard genome sequencing and annotation.</title>
        <authorList>
            <consortium name="The Broad Institute Genomics Platform"/>
            <consortium name="The Broad Institute Genome Sequencing Center for Infectious Disease"/>
            <person name="Wu L."/>
            <person name="Ma J."/>
        </authorList>
    </citation>
    <scope>NUCLEOTIDE SEQUENCE [LARGE SCALE GENOMIC DNA]</scope>
    <source>
        <strain evidence="13">KCTC 42424</strain>
    </source>
</reference>
<proteinExistence type="predicted"/>
<evidence type="ECO:0000256" key="1">
    <source>
        <dbReference type="ARBA" id="ARBA00004141"/>
    </source>
</evidence>
<name>A0ABV7VUS4_9GAMM</name>
<dbReference type="InterPro" id="IPR050480">
    <property type="entry name" value="CysZ-like"/>
</dbReference>
<keyword evidence="9 11" id="KW-0472">Membrane</keyword>
<organism evidence="12 13">
    <name type="scientific">Bacterioplanoides pacificum</name>
    <dbReference type="NCBI Taxonomy" id="1171596"/>
    <lineage>
        <taxon>Bacteria</taxon>
        <taxon>Pseudomonadati</taxon>
        <taxon>Pseudomonadota</taxon>
        <taxon>Gammaproteobacteria</taxon>
        <taxon>Oceanospirillales</taxon>
        <taxon>Oceanospirillaceae</taxon>
        <taxon>Bacterioplanoides</taxon>
    </lineage>
</organism>
<accession>A0ABV7VUS4</accession>
<evidence type="ECO:0000256" key="2">
    <source>
        <dbReference type="ARBA" id="ARBA00022448"/>
    </source>
</evidence>
<dbReference type="InterPro" id="IPR059112">
    <property type="entry name" value="CysZ/EI24"/>
</dbReference>
<keyword evidence="5" id="KW-0028">Amino-acid biosynthesis</keyword>
<evidence type="ECO:0000256" key="11">
    <source>
        <dbReference type="SAM" id="Phobius"/>
    </source>
</evidence>
<keyword evidence="8" id="KW-0764">Sulfate transport</keyword>
<dbReference type="Proteomes" id="UP001595722">
    <property type="component" value="Unassembled WGS sequence"/>
</dbReference>
<keyword evidence="10" id="KW-0198">Cysteine biosynthesis</keyword>
<feature type="transmembrane region" description="Helical" evidence="11">
    <location>
        <begin position="67"/>
        <end position="96"/>
    </location>
</feature>
<evidence type="ECO:0000256" key="3">
    <source>
        <dbReference type="ARBA" id="ARBA00022475"/>
    </source>
</evidence>
<keyword evidence="6 11" id="KW-0812">Transmembrane</keyword>
<dbReference type="EMBL" id="JBHRYB010000008">
    <property type="protein sequence ID" value="MFC3680427.1"/>
    <property type="molecule type" value="Genomic_DNA"/>
</dbReference>
<dbReference type="PANTHER" id="PTHR37468:SF1">
    <property type="entry name" value="SULFATE TRANSPORTER CYSZ"/>
    <property type="match status" value="1"/>
</dbReference>
<dbReference type="RefSeq" id="WP_376866392.1">
    <property type="nucleotide sequence ID" value="NZ_JBHRYB010000008.1"/>
</dbReference>
<dbReference type="PANTHER" id="PTHR37468">
    <property type="entry name" value="SULFATE TRANSPORTER CYSZ"/>
    <property type="match status" value="1"/>
</dbReference>
<protein>
    <submittedName>
        <fullName evidence="12">Sulfate transporter CysZ</fullName>
    </submittedName>
</protein>
<dbReference type="NCBIfam" id="NF003433">
    <property type="entry name" value="PRK04949.1"/>
    <property type="match status" value="1"/>
</dbReference>
<feature type="transmembrane region" description="Helical" evidence="11">
    <location>
        <begin position="27"/>
        <end position="47"/>
    </location>
</feature>
<gene>
    <name evidence="12" type="primary">cysZ</name>
    <name evidence="12" type="ORF">ACFOMG_09995</name>
</gene>
<evidence type="ECO:0000313" key="12">
    <source>
        <dbReference type="EMBL" id="MFC3680427.1"/>
    </source>
</evidence>
<comment type="subcellular location">
    <subcellularLocation>
        <location evidence="1">Membrane</location>
        <topology evidence="1">Multi-pass membrane protein</topology>
    </subcellularLocation>
</comment>
<evidence type="ECO:0000256" key="8">
    <source>
        <dbReference type="ARBA" id="ARBA00023032"/>
    </source>
</evidence>
<keyword evidence="2" id="KW-0813">Transport</keyword>
<comment type="caution">
    <text evidence="12">The sequence shown here is derived from an EMBL/GenBank/DDBJ whole genome shotgun (WGS) entry which is preliminary data.</text>
</comment>
<evidence type="ECO:0000256" key="7">
    <source>
        <dbReference type="ARBA" id="ARBA00022989"/>
    </source>
</evidence>
<keyword evidence="13" id="KW-1185">Reference proteome</keyword>
<feature type="transmembrane region" description="Helical" evidence="11">
    <location>
        <begin position="142"/>
        <end position="165"/>
    </location>
</feature>
<keyword evidence="4" id="KW-0997">Cell inner membrane</keyword>
<evidence type="ECO:0000256" key="4">
    <source>
        <dbReference type="ARBA" id="ARBA00022519"/>
    </source>
</evidence>
<keyword evidence="7 11" id="KW-1133">Transmembrane helix</keyword>